<reference evidence="1 2" key="1">
    <citation type="submission" date="2015-10" db="EMBL/GenBank/DDBJ databases">
        <title>Genome analyses suggest a sexual origin of heterokaryosis in a supposedly ancient asexual fungus.</title>
        <authorList>
            <person name="Ropars J."/>
            <person name="Sedzielewska K."/>
            <person name="Noel J."/>
            <person name="Charron P."/>
            <person name="Farinelli L."/>
            <person name="Marton T."/>
            <person name="Kruger M."/>
            <person name="Pelin A."/>
            <person name="Brachmann A."/>
            <person name="Corradi N."/>
        </authorList>
    </citation>
    <scope>NUCLEOTIDE SEQUENCE [LARGE SCALE GENOMIC DNA]</scope>
    <source>
        <strain evidence="1 2">A4</strain>
    </source>
</reference>
<dbReference type="EMBL" id="LLXI01005286">
    <property type="protein sequence ID" value="PKY61388.1"/>
    <property type="molecule type" value="Genomic_DNA"/>
</dbReference>
<dbReference type="AlphaFoldDB" id="A0A2I1HR71"/>
<comment type="caution">
    <text evidence="1">The sequence shown here is derived from an EMBL/GenBank/DDBJ whole genome shotgun (WGS) entry which is preliminary data.</text>
</comment>
<name>A0A2I1HR71_9GLOM</name>
<gene>
    <name evidence="1" type="ORF">RhiirA4_486285</name>
</gene>
<proteinExistence type="predicted"/>
<sequence length="324" mass="37498">MSNSNQQRSYEEENYPISPEIIYYGDRKFVYVVIQEGIYPPAVNYTEASNYFPIPDNYTIKTTWGRANNSRTIQCSIYYVEEKLHYLICFGDNLQYQVFSAQSPFDASVELHKVSYYINRKGRPRELKLHKESSKTTQIKRAKGLAKKEQVHFENTINDFYNPKDRVVLKAIDFTVENKEYHVTFGDENYVKKKQKLQSIAYVQDVENIPRDAYRYLAAVESILPREYAISQIRQEINAYMEELIPIDFIDLNSTIVQEGPSEEPDITDLLIIEQVINATGKGAYQSVKKILEYIIPSYVEKGILDPAIPTIHLRISGDGRNVG</sequence>
<keyword evidence="2" id="KW-1185">Reference proteome</keyword>
<dbReference type="VEuPathDB" id="FungiDB:RhiirA1_478643"/>
<dbReference type="VEuPathDB" id="FungiDB:RhiirA1_471761"/>
<dbReference type="Proteomes" id="UP000234323">
    <property type="component" value="Unassembled WGS sequence"/>
</dbReference>
<dbReference type="VEuPathDB" id="FungiDB:FUN_004260"/>
<dbReference type="VEuPathDB" id="FungiDB:RhiirFUN_001085"/>
<evidence type="ECO:0000313" key="1">
    <source>
        <dbReference type="EMBL" id="PKY61388.1"/>
    </source>
</evidence>
<protein>
    <submittedName>
        <fullName evidence="1">Uncharacterized protein</fullName>
    </submittedName>
</protein>
<accession>A0A2I1HR71</accession>
<evidence type="ECO:0000313" key="2">
    <source>
        <dbReference type="Proteomes" id="UP000234323"/>
    </source>
</evidence>
<organism evidence="1 2">
    <name type="scientific">Rhizophagus irregularis</name>
    <dbReference type="NCBI Taxonomy" id="588596"/>
    <lineage>
        <taxon>Eukaryota</taxon>
        <taxon>Fungi</taxon>
        <taxon>Fungi incertae sedis</taxon>
        <taxon>Mucoromycota</taxon>
        <taxon>Glomeromycotina</taxon>
        <taxon>Glomeromycetes</taxon>
        <taxon>Glomerales</taxon>
        <taxon>Glomeraceae</taxon>
        <taxon>Rhizophagus</taxon>
    </lineage>
</organism>